<dbReference type="Proteomes" id="UP000626109">
    <property type="component" value="Unassembled WGS sequence"/>
</dbReference>
<dbReference type="AlphaFoldDB" id="A0A813HH64"/>
<protein>
    <submittedName>
        <fullName evidence="1">Uncharacterized protein</fullName>
    </submittedName>
</protein>
<proteinExistence type="predicted"/>
<evidence type="ECO:0000313" key="1">
    <source>
        <dbReference type="EMBL" id="CAE8637497.1"/>
    </source>
</evidence>
<gene>
    <name evidence="1" type="ORF">PGLA2088_LOCUS1698</name>
</gene>
<evidence type="ECO:0000313" key="2">
    <source>
        <dbReference type="Proteomes" id="UP000626109"/>
    </source>
</evidence>
<dbReference type="EMBL" id="CAJNNW010001342">
    <property type="protein sequence ID" value="CAE8637497.1"/>
    <property type="molecule type" value="Genomic_DNA"/>
</dbReference>
<sequence length="189" mass="20824">MDTLRKHPNSPDQPWALAVYCDEVVPGNVISHDNKRKVWVGYAAFLEFGQINLSREEAWLPTLVQRTAAVDKLSAGISQAFGAVLKQWFCNPSSDIAAGGLVLKHPDGSQLRLFIKLGMMLQDGGAHKHVFHVKGDGGTKFCHLRRNLFAITTAVADGGDRRDTASGFAHLRHELELQRILTSVAQWLG</sequence>
<reference evidence="1" key="1">
    <citation type="submission" date="2021-02" db="EMBL/GenBank/DDBJ databases">
        <authorList>
            <person name="Dougan E. K."/>
            <person name="Rhodes N."/>
            <person name="Thang M."/>
            <person name="Chan C."/>
        </authorList>
    </citation>
    <scope>NUCLEOTIDE SEQUENCE</scope>
</reference>
<accession>A0A813HH64</accession>
<name>A0A813HH64_POLGL</name>
<comment type="caution">
    <text evidence="1">The sequence shown here is derived from an EMBL/GenBank/DDBJ whole genome shotgun (WGS) entry which is preliminary data.</text>
</comment>
<organism evidence="1 2">
    <name type="scientific">Polarella glacialis</name>
    <name type="common">Dinoflagellate</name>
    <dbReference type="NCBI Taxonomy" id="89957"/>
    <lineage>
        <taxon>Eukaryota</taxon>
        <taxon>Sar</taxon>
        <taxon>Alveolata</taxon>
        <taxon>Dinophyceae</taxon>
        <taxon>Suessiales</taxon>
        <taxon>Suessiaceae</taxon>
        <taxon>Polarella</taxon>
    </lineage>
</organism>